<dbReference type="GO" id="GO:0015074">
    <property type="term" value="P:DNA integration"/>
    <property type="evidence" value="ECO:0007669"/>
    <property type="project" value="TreeGrafter"/>
</dbReference>
<dbReference type="PANTHER" id="PTHR46060:SF2">
    <property type="entry name" value="HISTONE-LYSINE N-METHYLTRANSFERASE SETMAR"/>
    <property type="match status" value="1"/>
</dbReference>
<dbReference type="AlphaFoldDB" id="A0A3L8E2J2"/>
<reference evidence="1" key="1">
    <citation type="journal article" date="2018" name="Genome Res.">
        <title>The genomic architecture and molecular evolution of ant odorant receptors.</title>
        <authorList>
            <person name="McKenzie S.K."/>
            <person name="Kronauer D.J.C."/>
        </authorList>
    </citation>
    <scope>NUCLEOTIDE SEQUENCE [LARGE SCALE GENOMIC DNA]</scope>
    <source>
        <strain evidence="1">Clonal line C1</strain>
    </source>
</reference>
<dbReference type="GO" id="GO:0046975">
    <property type="term" value="F:histone H3K36 methyltransferase activity"/>
    <property type="evidence" value="ECO:0007669"/>
    <property type="project" value="TreeGrafter"/>
</dbReference>
<dbReference type="GO" id="GO:0000014">
    <property type="term" value="F:single-stranded DNA endodeoxyribonuclease activity"/>
    <property type="evidence" value="ECO:0007669"/>
    <property type="project" value="TreeGrafter"/>
</dbReference>
<gene>
    <name evidence="1" type="ORF">DMN91_000705</name>
</gene>
<organism evidence="1">
    <name type="scientific">Ooceraea biroi</name>
    <name type="common">Clonal raider ant</name>
    <name type="synonym">Cerapachys biroi</name>
    <dbReference type="NCBI Taxonomy" id="2015173"/>
    <lineage>
        <taxon>Eukaryota</taxon>
        <taxon>Metazoa</taxon>
        <taxon>Ecdysozoa</taxon>
        <taxon>Arthropoda</taxon>
        <taxon>Hexapoda</taxon>
        <taxon>Insecta</taxon>
        <taxon>Pterygota</taxon>
        <taxon>Neoptera</taxon>
        <taxon>Endopterygota</taxon>
        <taxon>Hymenoptera</taxon>
        <taxon>Apocrita</taxon>
        <taxon>Aculeata</taxon>
        <taxon>Formicoidea</taxon>
        <taxon>Formicidae</taxon>
        <taxon>Dorylinae</taxon>
        <taxon>Ooceraea</taxon>
    </lineage>
</organism>
<dbReference type="GO" id="GO:0003690">
    <property type="term" value="F:double-stranded DNA binding"/>
    <property type="evidence" value="ECO:0007669"/>
    <property type="project" value="TreeGrafter"/>
</dbReference>
<dbReference type="GO" id="GO:0006303">
    <property type="term" value="P:double-strand break repair via nonhomologous end joining"/>
    <property type="evidence" value="ECO:0007669"/>
    <property type="project" value="TreeGrafter"/>
</dbReference>
<dbReference type="EMBL" id="QOIP01000001">
    <property type="protein sequence ID" value="RLU26907.1"/>
    <property type="molecule type" value="Genomic_DNA"/>
</dbReference>
<dbReference type="GO" id="GO:0003697">
    <property type="term" value="F:single-stranded DNA binding"/>
    <property type="evidence" value="ECO:0007669"/>
    <property type="project" value="TreeGrafter"/>
</dbReference>
<accession>A0A3L8E2J2</accession>
<proteinExistence type="predicted"/>
<dbReference type="Pfam" id="PF01359">
    <property type="entry name" value="Transposase_1"/>
    <property type="match status" value="1"/>
</dbReference>
<dbReference type="GO" id="GO:0035861">
    <property type="term" value="C:site of double-strand break"/>
    <property type="evidence" value="ECO:0007669"/>
    <property type="project" value="TreeGrafter"/>
</dbReference>
<dbReference type="InterPro" id="IPR052709">
    <property type="entry name" value="Transposase-MT_Hybrid"/>
</dbReference>
<evidence type="ECO:0008006" key="2">
    <source>
        <dbReference type="Google" id="ProtNLM"/>
    </source>
</evidence>
<dbReference type="GO" id="GO:0005634">
    <property type="term" value="C:nucleus"/>
    <property type="evidence" value="ECO:0007669"/>
    <property type="project" value="TreeGrafter"/>
</dbReference>
<dbReference type="PANTHER" id="PTHR46060">
    <property type="entry name" value="MARINER MOS1 TRANSPOSASE-LIKE PROTEIN"/>
    <property type="match status" value="1"/>
</dbReference>
<dbReference type="InterPro" id="IPR001888">
    <property type="entry name" value="Transposase_1"/>
</dbReference>
<dbReference type="GO" id="GO:0000793">
    <property type="term" value="C:condensed chromosome"/>
    <property type="evidence" value="ECO:0007669"/>
    <property type="project" value="TreeGrafter"/>
</dbReference>
<comment type="caution">
    <text evidence="1">The sequence shown here is derived from an EMBL/GenBank/DDBJ whole genome shotgun (WGS) entry which is preliminary data.</text>
</comment>
<dbReference type="GO" id="GO:0042800">
    <property type="term" value="F:histone H3K4 methyltransferase activity"/>
    <property type="evidence" value="ECO:0007669"/>
    <property type="project" value="TreeGrafter"/>
</dbReference>
<evidence type="ECO:0000313" key="1">
    <source>
        <dbReference type="EMBL" id="RLU26907.1"/>
    </source>
</evidence>
<dbReference type="GO" id="GO:0000729">
    <property type="term" value="P:DNA double-strand break processing"/>
    <property type="evidence" value="ECO:0007669"/>
    <property type="project" value="TreeGrafter"/>
</dbReference>
<protein>
    <recommendedName>
        <fullName evidence="2">Histone-lysine N-methyltransferase SETMAR</fullName>
    </recommendedName>
</protein>
<dbReference type="GO" id="GO:0031297">
    <property type="term" value="P:replication fork processing"/>
    <property type="evidence" value="ECO:0007669"/>
    <property type="project" value="TreeGrafter"/>
</dbReference>
<sequence length="300" mass="34936">MISVARTDIINSTPSSYPIALRRCRTRGGAGGSTPRSCQFWFEKFRNGDFNLEDEPRSGRPSVIDKARLRSRVKETPDITTRELEAEFGVSHGTIINGLHQLGFASKLNKWVPHALSERNKLDRISKCVTLLNRHRNEPFLDRLITCDEKWIFYDNVVRKRSWCESESSAQRTPKRNIHGQKIMLSVWWDVRGIVYYELLPRNQTINTDLYCQQLERVQTKLKELRPQLVNRKGILFHQDNARPHVSALTLRKIGELNWELLEHPPYSPDLAPSDYHLFRSLQNFLNGKKSLRQTKSKES</sequence>
<reference evidence="1" key="2">
    <citation type="submission" date="2018-07" db="EMBL/GenBank/DDBJ databases">
        <authorList>
            <person name="Mckenzie S.K."/>
            <person name="Kronauer D.J.C."/>
        </authorList>
    </citation>
    <scope>NUCLEOTIDE SEQUENCE</scope>
    <source>
        <strain evidence="1">Clonal line C1</strain>
    </source>
</reference>
<dbReference type="OrthoDB" id="7551951at2759"/>
<name>A0A3L8E2J2_OOCBI</name>
<dbReference type="Gene3D" id="3.30.420.10">
    <property type="entry name" value="Ribonuclease H-like superfamily/Ribonuclease H"/>
    <property type="match status" value="1"/>
</dbReference>
<dbReference type="GO" id="GO:0044774">
    <property type="term" value="P:mitotic DNA integrity checkpoint signaling"/>
    <property type="evidence" value="ECO:0007669"/>
    <property type="project" value="TreeGrafter"/>
</dbReference>
<dbReference type="Proteomes" id="UP000279307">
    <property type="component" value="Chromosome 1"/>
</dbReference>
<dbReference type="GO" id="GO:0044547">
    <property type="term" value="F:DNA topoisomerase binding"/>
    <property type="evidence" value="ECO:0007669"/>
    <property type="project" value="TreeGrafter"/>
</dbReference>
<dbReference type="InterPro" id="IPR036397">
    <property type="entry name" value="RNaseH_sf"/>
</dbReference>